<comment type="caution">
    <text evidence="2">The sequence shown here is derived from an EMBL/GenBank/DDBJ whole genome shotgun (WGS) entry which is preliminary data.</text>
</comment>
<evidence type="ECO:0000256" key="1">
    <source>
        <dbReference type="SAM" id="MobiDB-lite"/>
    </source>
</evidence>
<organism evidence="2 3">
    <name type="scientific">Dryococelus australis</name>
    <dbReference type="NCBI Taxonomy" id="614101"/>
    <lineage>
        <taxon>Eukaryota</taxon>
        <taxon>Metazoa</taxon>
        <taxon>Ecdysozoa</taxon>
        <taxon>Arthropoda</taxon>
        <taxon>Hexapoda</taxon>
        <taxon>Insecta</taxon>
        <taxon>Pterygota</taxon>
        <taxon>Neoptera</taxon>
        <taxon>Polyneoptera</taxon>
        <taxon>Phasmatodea</taxon>
        <taxon>Verophasmatodea</taxon>
        <taxon>Anareolatae</taxon>
        <taxon>Phasmatidae</taxon>
        <taxon>Eurycanthinae</taxon>
        <taxon>Dryococelus</taxon>
    </lineage>
</organism>
<sequence length="381" mass="42519">MAPYKRKSDLALVTAETIEYAERKLEAGKSKREGTIPVTLGRFKRALTDNMERALAQHCRDLDFRFCGLTRNHVMKIAFDFAEINGMWNRFNKEKQMAGKDWLKGFCKRNKLSCSLARATGFNKVPVSRFYNNLKDCCLGKNAPAHKKFNVDEPGLSTVPNRTPKVLTSTGKITVCNISSAERGETHTTLHYAAWVQQEFLVQKEGKPTPHCSMLHGNRGNPHHTAVCCMGATCIFVPAVLSFPRKRMNHLLSKGAPSGTLCLVTETGYMNSGLIYRLVEKFCASCETISRRPDLARGRQSLDTLLTSCNFREFSKKPYTTTAPVKLAEKAFEVIGIEPFNTDVINEDLLTPSLVTDQPLNEVSSESANPSNEQPLHEVPA</sequence>
<dbReference type="Proteomes" id="UP001159363">
    <property type="component" value="Chromosome 15"/>
</dbReference>
<name>A0ABQ9G3A0_9NEOP</name>
<dbReference type="EMBL" id="JARBHB010000016">
    <property type="protein sequence ID" value="KAJ8866961.1"/>
    <property type="molecule type" value="Genomic_DNA"/>
</dbReference>
<reference evidence="2 3" key="1">
    <citation type="submission" date="2023-02" db="EMBL/GenBank/DDBJ databases">
        <title>LHISI_Scaffold_Assembly.</title>
        <authorList>
            <person name="Stuart O.P."/>
            <person name="Cleave R."/>
            <person name="Magrath M.J.L."/>
            <person name="Mikheyev A.S."/>
        </authorList>
    </citation>
    <scope>NUCLEOTIDE SEQUENCE [LARGE SCALE GENOMIC DNA]</scope>
    <source>
        <strain evidence="2">Daus_M_001</strain>
        <tissue evidence="2">Leg muscle</tissue>
    </source>
</reference>
<protein>
    <recommendedName>
        <fullName evidence="4">HTH CENPB-type domain-containing protein</fullName>
    </recommendedName>
</protein>
<proteinExistence type="predicted"/>
<evidence type="ECO:0008006" key="4">
    <source>
        <dbReference type="Google" id="ProtNLM"/>
    </source>
</evidence>
<evidence type="ECO:0000313" key="3">
    <source>
        <dbReference type="Proteomes" id="UP001159363"/>
    </source>
</evidence>
<feature type="compositionally biased region" description="Polar residues" evidence="1">
    <location>
        <begin position="361"/>
        <end position="374"/>
    </location>
</feature>
<accession>A0ABQ9G3A0</accession>
<gene>
    <name evidence="2" type="ORF">PR048_032823</name>
</gene>
<evidence type="ECO:0000313" key="2">
    <source>
        <dbReference type="EMBL" id="KAJ8866961.1"/>
    </source>
</evidence>
<keyword evidence="3" id="KW-1185">Reference proteome</keyword>
<feature type="region of interest" description="Disordered" evidence="1">
    <location>
        <begin position="361"/>
        <end position="381"/>
    </location>
</feature>